<reference evidence="7" key="3">
    <citation type="submission" date="2025-09" db="UniProtKB">
        <authorList>
            <consortium name="Ensembl"/>
        </authorList>
    </citation>
    <scope>IDENTIFICATION</scope>
    <source>
        <strain evidence="7">Isolate ISIS603380</strain>
    </source>
</reference>
<keyword evidence="4" id="KW-0963">Cytoplasm</keyword>
<dbReference type="GO" id="GO:0005741">
    <property type="term" value="C:mitochondrial outer membrane"/>
    <property type="evidence" value="ECO:0007669"/>
    <property type="project" value="TreeGrafter"/>
</dbReference>
<evidence type="ECO:0000256" key="2">
    <source>
        <dbReference type="ARBA" id="ARBA00004496"/>
    </source>
</evidence>
<dbReference type="GeneTree" id="ENSGT00940000167328"/>
<dbReference type="PRINTS" id="PR01866">
    <property type="entry name" value="APOPREGMCL1"/>
</dbReference>
<dbReference type="InterPro" id="IPR046371">
    <property type="entry name" value="Bcl-2_BH1-3"/>
</dbReference>
<dbReference type="STRING" id="9785.ENSLAFP00000019577"/>
<dbReference type="InterPro" id="IPR036834">
    <property type="entry name" value="Bcl-2-like_sf"/>
</dbReference>
<keyword evidence="5" id="KW-0539">Nucleus</keyword>
<dbReference type="SUPFAM" id="SSF56854">
    <property type="entry name" value="Bcl-2 inhibitors of programmed cell death"/>
    <property type="match status" value="1"/>
</dbReference>
<reference evidence="7" key="2">
    <citation type="submission" date="2025-08" db="UniProtKB">
        <authorList>
            <consortium name="Ensembl"/>
        </authorList>
    </citation>
    <scope>IDENTIFICATION</scope>
    <source>
        <strain evidence="7">Isolate ISIS603380</strain>
    </source>
</reference>
<dbReference type="GO" id="GO:0015267">
    <property type="term" value="F:channel activity"/>
    <property type="evidence" value="ECO:0007669"/>
    <property type="project" value="TreeGrafter"/>
</dbReference>
<protein>
    <recommendedName>
        <fullName evidence="6">Bcl-2 Bcl-2 homology region 1-3 domain-containing protein</fullName>
    </recommendedName>
</protein>
<dbReference type="Proteomes" id="UP000007646">
    <property type="component" value="Unassembled WGS sequence"/>
</dbReference>
<dbReference type="GO" id="GO:0001836">
    <property type="term" value="P:release of cytochrome c from mitochondria"/>
    <property type="evidence" value="ECO:0007669"/>
    <property type="project" value="TreeGrafter"/>
</dbReference>
<keyword evidence="8" id="KW-1185">Reference proteome</keyword>
<comment type="similarity">
    <text evidence="3">Belongs to the Bcl-2 family.</text>
</comment>
<dbReference type="eggNOG" id="KOG4728">
    <property type="taxonomic scope" value="Eukaryota"/>
</dbReference>
<evidence type="ECO:0000256" key="5">
    <source>
        <dbReference type="ARBA" id="ARBA00023242"/>
    </source>
</evidence>
<dbReference type="InParanoid" id="G3TVG9"/>
<reference evidence="7 8" key="1">
    <citation type="submission" date="2009-06" db="EMBL/GenBank/DDBJ databases">
        <title>The Genome Sequence of Loxodonta africana (African elephant).</title>
        <authorList>
            <person name="Di Palma F."/>
            <person name="Heiman D."/>
            <person name="Young S."/>
            <person name="Johnson J."/>
            <person name="Lander E.S."/>
            <person name="Lindblad-Toh K."/>
        </authorList>
    </citation>
    <scope>NUCLEOTIDE SEQUENCE [LARGE SCALE GENOMIC DNA]</scope>
    <source>
        <strain evidence="7 8">Isolate ISIS603380</strain>
    </source>
</reference>
<evidence type="ECO:0000256" key="3">
    <source>
        <dbReference type="ARBA" id="ARBA00009458"/>
    </source>
</evidence>
<evidence type="ECO:0000259" key="6">
    <source>
        <dbReference type="SMART" id="SM00337"/>
    </source>
</evidence>
<name>G3TVG9_LOXAF</name>
<evidence type="ECO:0000313" key="8">
    <source>
        <dbReference type="Proteomes" id="UP000007646"/>
    </source>
</evidence>
<dbReference type="GO" id="GO:0097192">
    <property type="term" value="P:extrinsic apoptotic signaling pathway in absence of ligand"/>
    <property type="evidence" value="ECO:0007669"/>
    <property type="project" value="TreeGrafter"/>
</dbReference>
<dbReference type="HOGENOM" id="CLU_046711_0_0_1"/>
<dbReference type="SMART" id="SM00337">
    <property type="entry name" value="BCL"/>
    <property type="match status" value="1"/>
</dbReference>
<evidence type="ECO:0000313" key="7">
    <source>
        <dbReference type="Ensembl" id="ENSLAFP00000019577.1"/>
    </source>
</evidence>
<organism evidence="7 8">
    <name type="scientific">Loxodonta africana</name>
    <name type="common">African elephant</name>
    <dbReference type="NCBI Taxonomy" id="9785"/>
    <lineage>
        <taxon>Eukaryota</taxon>
        <taxon>Metazoa</taxon>
        <taxon>Chordata</taxon>
        <taxon>Craniata</taxon>
        <taxon>Vertebrata</taxon>
        <taxon>Euteleostomi</taxon>
        <taxon>Mammalia</taxon>
        <taxon>Eutheria</taxon>
        <taxon>Afrotheria</taxon>
        <taxon>Proboscidea</taxon>
        <taxon>Elephantidae</taxon>
        <taxon>Loxodonta</taxon>
    </lineage>
</organism>
<evidence type="ECO:0000256" key="4">
    <source>
        <dbReference type="ARBA" id="ARBA00022490"/>
    </source>
</evidence>
<dbReference type="AlphaFoldDB" id="G3TVG9"/>
<dbReference type="Ensembl" id="ENSLAFT00000031311.1">
    <property type="protein sequence ID" value="ENSLAFP00000019577.1"/>
    <property type="gene ID" value="ENSLAFG00000025829.1"/>
</dbReference>
<accession>G3TVG9</accession>
<dbReference type="GO" id="GO:0042981">
    <property type="term" value="P:regulation of apoptotic process"/>
    <property type="evidence" value="ECO:0007669"/>
    <property type="project" value="InterPro"/>
</dbReference>
<dbReference type="InterPro" id="IPR026298">
    <property type="entry name" value="Bcl-2_fam"/>
</dbReference>
<dbReference type="OMA" id="VASCEPE"/>
<dbReference type="InterPro" id="IPR013281">
    <property type="entry name" value="Apop_reg_Mc1"/>
</dbReference>
<dbReference type="PANTHER" id="PTHR11256:SF46">
    <property type="entry name" value="INDUCED MYELOID LEUKEMIA CELL DIFFERENTIATION PROTEIN MCL-1"/>
    <property type="match status" value="1"/>
</dbReference>
<dbReference type="GO" id="GO:0008053">
    <property type="term" value="P:mitochondrial fusion"/>
    <property type="evidence" value="ECO:0007669"/>
    <property type="project" value="TreeGrafter"/>
</dbReference>
<dbReference type="GO" id="GO:0051400">
    <property type="term" value="F:BH domain binding"/>
    <property type="evidence" value="ECO:0007669"/>
    <property type="project" value="TreeGrafter"/>
</dbReference>
<dbReference type="GO" id="GO:0005634">
    <property type="term" value="C:nucleus"/>
    <property type="evidence" value="ECO:0007669"/>
    <property type="project" value="UniProtKB-SubCell"/>
</dbReference>
<evidence type="ECO:0000256" key="1">
    <source>
        <dbReference type="ARBA" id="ARBA00004123"/>
    </source>
</evidence>
<sequence>GAQGPSVTATPARPMLFASIPCTSPPEEANASVAEAIMSAEEELGRYKLETLGKRPAALPLLVLVGEASNCPGTHGALPSTQPPAEEEEDKLYPQSLDIIFRYLHEQAIGATQGRQLEGVRNLPRVADGVQRNEETVSQGMLRKPDFKNENDVKSLSGAMVHVFSGGITKWGRIVTISFGAFVVKHFGSINQEAAAECITDVLLRKRYCLDKRRGGDGLVEFVHVKDPQGDCRNVQLAFAG</sequence>
<comment type="subcellular location">
    <subcellularLocation>
        <location evidence="2">Cytoplasm</location>
    </subcellularLocation>
    <subcellularLocation>
        <location evidence="1">Nucleus</location>
    </subcellularLocation>
</comment>
<dbReference type="GO" id="GO:0008630">
    <property type="term" value="P:intrinsic apoptotic signaling pathway in response to DNA damage"/>
    <property type="evidence" value="ECO:0007669"/>
    <property type="project" value="TreeGrafter"/>
</dbReference>
<proteinExistence type="inferred from homology"/>
<dbReference type="PANTHER" id="PTHR11256">
    <property type="entry name" value="BCL-2 RELATED"/>
    <property type="match status" value="1"/>
</dbReference>
<dbReference type="Gene3D" id="1.10.437.10">
    <property type="entry name" value="Blc2-like"/>
    <property type="match status" value="1"/>
</dbReference>
<feature type="domain" description="Bcl-2 Bcl-2 homology region 1-3" evidence="6">
    <location>
        <begin position="123"/>
        <end position="216"/>
    </location>
</feature>